<sequence length="119" mass="12926">MGAQKHAAMGSRERAIKGAWARDPSRDILESTKIQGADAPRPSRGCVGRADVPREGRERAMHLGSFGRMWASSPRGRAKAIDPRCHRVRPAVTRFPSTCAMLPWRTSYGQGTATVLAGV</sequence>
<protein>
    <submittedName>
        <fullName evidence="2">Uncharacterized protein</fullName>
    </submittedName>
</protein>
<accession>A0ABU6Y104</accession>
<keyword evidence="3" id="KW-1185">Reference proteome</keyword>
<reference evidence="2 3" key="1">
    <citation type="journal article" date="2023" name="Plants (Basel)">
        <title>Bridging the Gap: Combining Genomics and Transcriptomics Approaches to Understand Stylosanthes scabra, an Orphan Legume from the Brazilian Caatinga.</title>
        <authorList>
            <person name="Ferreira-Neto J.R.C."/>
            <person name="da Silva M.D."/>
            <person name="Binneck E."/>
            <person name="de Melo N.F."/>
            <person name="da Silva R.H."/>
            <person name="de Melo A.L.T.M."/>
            <person name="Pandolfi V."/>
            <person name="Bustamante F.O."/>
            <person name="Brasileiro-Vidal A.C."/>
            <person name="Benko-Iseppon A.M."/>
        </authorList>
    </citation>
    <scope>NUCLEOTIDE SEQUENCE [LARGE SCALE GENOMIC DNA]</scope>
    <source>
        <tissue evidence="2">Leaves</tissue>
    </source>
</reference>
<dbReference type="EMBL" id="JASCZI010241664">
    <property type="protein sequence ID" value="MED6203980.1"/>
    <property type="molecule type" value="Genomic_DNA"/>
</dbReference>
<evidence type="ECO:0000256" key="1">
    <source>
        <dbReference type="SAM" id="MobiDB-lite"/>
    </source>
</evidence>
<name>A0ABU6Y104_9FABA</name>
<feature type="region of interest" description="Disordered" evidence="1">
    <location>
        <begin position="1"/>
        <end position="55"/>
    </location>
</feature>
<proteinExistence type="predicted"/>
<dbReference type="Proteomes" id="UP001341840">
    <property type="component" value="Unassembled WGS sequence"/>
</dbReference>
<gene>
    <name evidence="2" type="ORF">PIB30_004567</name>
</gene>
<evidence type="ECO:0000313" key="3">
    <source>
        <dbReference type="Proteomes" id="UP001341840"/>
    </source>
</evidence>
<organism evidence="2 3">
    <name type="scientific">Stylosanthes scabra</name>
    <dbReference type="NCBI Taxonomy" id="79078"/>
    <lineage>
        <taxon>Eukaryota</taxon>
        <taxon>Viridiplantae</taxon>
        <taxon>Streptophyta</taxon>
        <taxon>Embryophyta</taxon>
        <taxon>Tracheophyta</taxon>
        <taxon>Spermatophyta</taxon>
        <taxon>Magnoliopsida</taxon>
        <taxon>eudicotyledons</taxon>
        <taxon>Gunneridae</taxon>
        <taxon>Pentapetalae</taxon>
        <taxon>rosids</taxon>
        <taxon>fabids</taxon>
        <taxon>Fabales</taxon>
        <taxon>Fabaceae</taxon>
        <taxon>Papilionoideae</taxon>
        <taxon>50 kb inversion clade</taxon>
        <taxon>dalbergioids sensu lato</taxon>
        <taxon>Dalbergieae</taxon>
        <taxon>Pterocarpus clade</taxon>
        <taxon>Stylosanthes</taxon>
    </lineage>
</organism>
<comment type="caution">
    <text evidence="2">The sequence shown here is derived from an EMBL/GenBank/DDBJ whole genome shotgun (WGS) entry which is preliminary data.</text>
</comment>
<evidence type="ECO:0000313" key="2">
    <source>
        <dbReference type="EMBL" id="MED6203980.1"/>
    </source>
</evidence>